<dbReference type="EMBL" id="JAPZBU010000009">
    <property type="protein sequence ID" value="KAJ5386669.1"/>
    <property type="molecule type" value="Genomic_DNA"/>
</dbReference>
<evidence type="ECO:0000256" key="1">
    <source>
        <dbReference type="SAM" id="MobiDB-lite"/>
    </source>
</evidence>
<dbReference type="RefSeq" id="XP_056484467.1">
    <property type="nucleotide sequence ID" value="XM_056633847.1"/>
</dbReference>
<name>A0A9W9VP59_9EURO</name>
<evidence type="ECO:0000313" key="3">
    <source>
        <dbReference type="Proteomes" id="UP001147747"/>
    </source>
</evidence>
<accession>A0A9W9VP59</accession>
<dbReference type="GeneID" id="81372827"/>
<keyword evidence="3" id="KW-1185">Reference proteome</keyword>
<dbReference type="AlphaFoldDB" id="A0A9W9VP59"/>
<protein>
    <submittedName>
        <fullName evidence="2">Uncharacterized protein</fullName>
    </submittedName>
</protein>
<feature type="region of interest" description="Disordered" evidence="1">
    <location>
        <begin position="1"/>
        <end position="20"/>
    </location>
</feature>
<evidence type="ECO:0000313" key="2">
    <source>
        <dbReference type="EMBL" id="KAJ5386669.1"/>
    </source>
</evidence>
<sequence>MQTGARQPKNGHMAVGEWTSGNVGWDGSQISLRRGRLAQGFRSAVPRTNAVPGLGRDAS</sequence>
<proteinExistence type="predicted"/>
<comment type="caution">
    <text evidence="2">The sequence shown here is derived from an EMBL/GenBank/DDBJ whole genome shotgun (WGS) entry which is preliminary data.</text>
</comment>
<gene>
    <name evidence="2" type="ORF">N7509_009210</name>
</gene>
<organism evidence="2 3">
    <name type="scientific">Penicillium cosmopolitanum</name>
    <dbReference type="NCBI Taxonomy" id="1131564"/>
    <lineage>
        <taxon>Eukaryota</taxon>
        <taxon>Fungi</taxon>
        <taxon>Dikarya</taxon>
        <taxon>Ascomycota</taxon>
        <taxon>Pezizomycotina</taxon>
        <taxon>Eurotiomycetes</taxon>
        <taxon>Eurotiomycetidae</taxon>
        <taxon>Eurotiales</taxon>
        <taxon>Aspergillaceae</taxon>
        <taxon>Penicillium</taxon>
    </lineage>
</organism>
<reference evidence="2" key="1">
    <citation type="submission" date="2022-12" db="EMBL/GenBank/DDBJ databases">
        <authorList>
            <person name="Petersen C."/>
        </authorList>
    </citation>
    <scope>NUCLEOTIDE SEQUENCE</scope>
    <source>
        <strain evidence="2">IBT 29677</strain>
    </source>
</reference>
<dbReference type="Proteomes" id="UP001147747">
    <property type="component" value="Unassembled WGS sequence"/>
</dbReference>
<reference evidence="2" key="2">
    <citation type="journal article" date="2023" name="IMA Fungus">
        <title>Comparative genomic study of the Penicillium genus elucidates a diverse pangenome and 15 lateral gene transfer events.</title>
        <authorList>
            <person name="Petersen C."/>
            <person name="Sorensen T."/>
            <person name="Nielsen M.R."/>
            <person name="Sondergaard T.E."/>
            <person name="Sorensen J.L."/>
            <person name="Fitzpatrick D.A."/>
            <person name="Frisvad J.C."/>
            <person name="Nielsen K.L."/>
        </authorList>
    </citation>
    <scope>NUCLEOTIDE SEQUENCE</scope>
    <source>
        <strain evidence="2">IBT 29677</strain>
    </source>
</reference>